<comment type="function">
    <text evidence="5">One of the primary rRNA binding proteins, this protein initially binds near the 5'-end of the 23S rRNA. It is important during the early stages of 50S assembly. It makes multiple contacts with different domains of the 23S rRNA in the assembled 50S subunit and ribosome.</text>
</comment>
<dbReference type="STRING" id="1802613.A2V54_03045"/>
<dbReference type="InterPro" id="IPR023574">
    <property type="entry name" value="Ribosomal_uL4_dom_sf"/>
</dbReference>
<dbReference type="GO" id="GO:0005840">
    <property type="term" value="C:ribosome"/>
    <property type="evidence" value="ECO:0007669"/>
    <property type="project" value="UniProtKB-KW"/>
</dbReference>
<comment type="caution">
    <text evidence="7">The sequence shown here is derived from an EMBL/GenBank/DDBJ whole genome shotgun (WGS) entry which is preliminary data.</text>
</comment>
<evidence type="ECO:0000313" key="7">
    <source>
        <dbReference type="EMBL" id="OGC44332.1"/>
    </source>
</evidence>
<dbReference type="PANTHER" id="PTHR10746">
    <property type="entry name" value="50S RIBOSOMAL PROTEIN L4"/>
    <property type="match status" value="1"/>
</dbReference>
<feature type="region of interest" description="Disordered" evidence="6">
    <location>
        <begin position="50"/>
        <end position="90"/>
    </location>
</feature>
<dbReference type="Gene3D" id="3.40.1370.10">
    <property type="match status" value="1"/>
</dbReference>
<evidence type="ECO:0000256" key="5">
    <source>
        <dbReference type="HAMAP-Rule" id="MF_01328"/>
    </source>
</evidence>
<dbReference type="EMBL" id="MEUW01000021">
    <property type="protein sequence ID" value="OGC44332.1"/>
    <property type="molecule type" value="Genomic_DNA"/>
</dbReference>
<comment type="similarity">
    <text evidence="1 5">Belongs to the universal ribosomal protein uL4 family.</text>
</comment>
<dbReference type="GO" id="GO:0006412">
    <property type="term" value="P:translation"/>
    <property type="evidence" value="ECO:0007669"/>
    <property type="project" value="UniProtKB-UniRule"/>
</dbReference>
<evidence type="ECO:0000256" key="3">
    <source>
        <dbReference type="ARBA" id="ARBA00023274"/>
    </source>
</evidence>
<dbReference type="Pfam" id="PF00573">
    <property type="entry name" value="Ribosomal_L4"/>
    <property type="match status" value="1"/>
</dbReference>
<feature type="compositionally biased region" description="Basic residues" evidence="6">
    <location>
        <begin position="233"/>
        <end position="260"/>
    </location>
</feature>
<name>A0A1F4UHF1_UNCKA</name>
<dbReference type="HAMAP" id="MF_01328_B">
    <property type="entry name" value="Ribosomal_uL4_B"/>
    <property type="match status" value="1"/>
</dbReference>
<keyword evidence="5" id="KW-0694">RNA-binding</keyword>
<feature type="region of interest" description="Disordered" evidence="6">
    <location>
        <begin position="206"/>
        <end position="260"/>
    </location>
</feature>
<dbReference type="GO" id="GO:1990904">
    <property type="term" value="C:ribonucleoprotein complex"/>
    <property type="evidence" value="ECO:0007669"/>
    <property type="project" value="UniProtKB-KW"/>
</dbReference>
<dbReference type="GO" id="GO:0019843">
    <property type="term" value="F:rRNA binding"/>
    <property type="evidence" value="ECO:0007669"/>
    <property type="project" value="UniProtKB-UniRule"/>
</dbReference>
<evidence type="ECO:0000256" key="6">
    <source>
        <dbReference type="SAM" id="MobiDB-lite"/>
    </source>
</evidence>
<gene>
    <name evidence="5" type="primary">rplD</name>
    <name evidence="7" type="ORF">A2V54_03045</name>
</gene>
<dbReference type="SUPFAM" id="SSF52166">
    <property type="entry name" value="Ribosomal protein L4"/>
    <property type="match status" value="1"/>
</dbReference>
<evidence type="ECO:0000256" key="4">
    <source>
        <dbReference type="ARBA" id="ARBA00035244"/>
    </source>
</evidence>
<dbReference type="AlphaFoldDB" id="A0A1F4UHF1"/>
<keyword evidence="5" id="KW-0699">rRNA-binding</keyword>
<dbReference type="InterPro" id="IPR002136">
    <property type="entry name" value="Ribosomal_uL4"/>
</dbReference>
<evidence type="ECO:0000256" key="2">
    <source>
        <dbReference type="ARBA" id="ARBA00022980"/>
    </source>
</evidence>
<dbReference type="GO" id="GO:0003735">
    <property type="term" value="F:structural constituent of ribosome"/>
    <property type="evidence" value="ECO:0007669"/>
    <property type="project" value="InterPro"/>
</dbReference>
<organism evidence="7 8">
    <name type="scientific">candidate division WWE3 bacterium RBG_19FT_COMBO_53_11</name>
    <dbReference type="NCBI Taxonomy" id="1802613"/>
    <lineage>
        <taxon>Bacteria</taxon>
        <taxon>Katanobacteria</taxon>
    </lineage>
</organism>
<keyword evidence="2 5" id="KW-0689">Ribosomal protein</keyword>
<evidence type="ECO:0000256" key="1">
    <source>
        <dbReference type="ARBA" id="ARBA00010528"/>
    </source>
</evidence>
<proteinExistence type="inferred from homology"/>
<sequence>MRVKIYSEKGIKTESTTELPKEIFEIKPNGAAMRQYLHVYQINQRRGTVATKTRGEVSGGGRKPWAQKGTGRARQGSTRSPIWVGGGSTHGPQPYDFTAVLPKRTRDLALRSALSEKAGSDRVFVVSEFAPKKPQTSLAWKLLHKLGAQSPVVVIPGKDEKISRSFRNIEGVVIETAAALNPYEVIRAKSVVLMKESIGRLESRLEEKSKVKAPSNRASARLPGSRSEPSKKVSARKPAKKAKAVKPAVKRTVKRSKKQK</sequence>
<evidence type="ECO:0000313" key="8">
    <source>
        <dbReference type="Proteomes" id="UP000176583"/>
    </source>
</evidence>
<keyword evidence="3 5" id="KW-0687">Ribonucleoprotein</keyword>
<dbReference type="NCBIfam" id="TIGR03953">
    <property type="entry name" value="rplD_bact"/>
    <property type="match status" value="1"/>
</dbReference>
<dbReference type="PANTHER" id="PTHR10746:SF6">
    <property type="entry name" value="LARGE RIBOSOMAL SUBUNIT PROTEIN UL4M"/>
    <property type="match status" value="1"/>
</dbReference>
<comment type="subunit">
    <text evidence="5">Part of the 50S ribosomal subunit.</text>
</comment>
<dbReference type="InterPro" id="IPR013005">
    <property type="entry name" value="Ribosomal_uL4-like"/>
</dbReference>
<dbReference type="Proteomes" id="UP000176583">
    <property type="component" value="Unassembled WGS sequence"/>
</dbReference>
<accession>A0A1F4UHF1</accession>
<reference evidence="7 8" key="1">
    <citation type="journal article" date="2016" name="Nat. Commun.">
        <title>Thousands of microbial genomes shed light on interconnected biogeochemical processes in an aquifer system.</title>
        <authorList>
            <person name="Anantharaman K."/>
            <person name="Brown C.T."/>
            <person name="Hug L.A."/>
            <person name="Sharon I."/>
            <person name="Castelle C.J."/>
            <person name="Probst A.J."/>
            <person name="Thomas B.C."/>
            <person name="Singh A."/>
            <person name="Wilkins M.J."/>
            <person name="Karaoz U."/>
            <person name="Brodie E.L."/>
            <person name="Williams K.H."/>
            <person name="Hubbard S.S."/>
            <person name="Banfield J.F."/>
        </authorList>
    </citation>
    <scope>NUCLEOTIDE SEQUENCE [LARGE SCALE GENOMIC DNA]</scope>
</reference>
<protein>
    <recommendedName>
        <fullName evidence="4 5">Large ribosomal subunit protein uL4</fullName>
    </recommendedName>
</protein>
<comment type="function">
    <text evidence="5">Forms part of the polypeptide exit tunnel.</text>
</comment>